<keyword evidence="2" id="KW-0812">Transmembrane</keyword>
<dbReference type="Pfam" id="PF06803">
    <property type="entry name" value="DUF1232"/>
    <property type="match status" value="1"/>
</dbReference>
<dbReference type="InterPro" id="IPR010652">
    <property type="entry name" value="DUF1232"/>
</dbReference>
<evidence type="ECO:0000313" key="7">
    <source>
        <dbReference type="Proteomes" id="UP001596189"/>
    </source>
</evidence>
<evidence type="ECO:0000256" key="1">
    <source>
        <dbReference type="ARBA" id="ARBA00004127"/>
    </source>
</evidence>
<reference evidence="7" key="1">
    <citation type="journal article" date="2019" name="Int. J. Syst. Evol. Microbiol.">
        <title>The Global Catalogue of Microorganisms (GCM) 10K type strain sequencing project: providing services to taxonomists for standard genome sequencing and annotation.</title>
        <authorList>
            <consortium name="The Broad Institute Genomics Platform"/>
            <consortium name="The Broad Institute Genome Sequencing Center for Infectious Disease"/>
            <person name="Wu L."/>
            <person name="Ma J."/>
        </authorList>
    </citation>
    <scope>NUCLEOTIDE SEQUENCE [LARGE SCALE GENOMIC DNA]</scope>
    <source>
        <strain evidence="7">KACC 14249</strain>
    </source>
</reference>
<evidence type="ECO:0000259" key="5">
    <source>
        <dbReference type="Pfam" id="PF06803"/>
    </source>
</evidence>
<dbReference type="EMBL" id="JBHSRD010000002">
    <property type="protein sequence ID" value="MFC6006181.1"/>
    <property type="molecule type" value="Genomic_DNA"/>
</dbReference>
<feature type="domain" description="DUF1232" evidence="5">
    <location>
        <begin position="55"/>
        <end position="90"/>
    </location>
</feature>
<evidence type="ECO:0000256" key="4">
    <source>
        <dbReference type="ARBA" id="ARBA00023136"/>
    </source>
</evidence>
<accession>A0ABW1JA78</accession>
<keyword evidence="4" id="KW-0472">Membrane</keyword>
<evidence type="ECO:0000256" key="2">
    <source>
        <dbReference type="ARBA" id="ARBA00022692"/>
    </source>
</evidence>
<evidence type="ECO:0000313" key="6">
    <source>
        <dbReference type="EMBL" id="MFC6006181.1"/>
    </source>
</evidence>
<gene>
    <name evidence="6" type="ORF">ACFQDO_03470</name>
</gene>
<proteinExistence type="predicted"/>
<comment type="caution">
    <text evidence="6">The sequence shown here is derived from an EMBL/GenBank/DDBJ whole genome shotgun (WGS) entry which is preliminary data.</text>
</comment>
<name>A0ABW1JA78_9ACTN</name>
<comment type="subcellular location">
    <subcellularLocation>
        <location evidence="1">Endomembrane system</location>
        <topology evidence="1">Multi-pass membrane protein</topology>
    </subcellularLocation>
</comment>
<keyword evidence="7" id="KW-1185">Reference proteome</keyword>
<evidence type="ECO:0000256" key="3">
    <source>
        <dbReference type="ARBA" id="ARBA00022989"/>
    </source>
</evidence>
<dbReference type="Proteomes" id="UP001596189">
    <property type="component" value="Unassembled WGS sequence"/>
</dbReference>
<keyword evidence="3" id="KW-1133">Transmembrane helix</keyword>
<protein>
    <submittedName>
        <fullName evidence="6">YkvA family protein</fullName>
    </submittedName>
</protein>
<sequence>MAGKGRTAAYVALWQALRGASRPGAPGVWESLRAVPRLVVATLVGRYPGASRGEIGLLAVAVLYIVSPIDLLPDFLPLLGIVDDAVVASWLAGRLLMDAAAFLRWESEGAPKPGPVVAGKVVRG</sequence>
<organism evidence="6 7">
    <name type="scientific">Angustibacter luteus</name>
    <dbReference type="NCBI Taxonomy" id="658456"/>
    <lineage>
        <taxon>Bacteria</taxon>
        <taxon>Bacillati</taxon>
        <taxon>Actinomycetota</taxon>
        <taxon>Actinomycetes</taxon>
        <taxon>Kineosporiales</taxon>
        <taxon>Kineosporiaceae</taxon>
    </lineage>
</organism>
<dbReference type="RefSeq" id="WP_345717037.1">
    <property type="nucleotide sequence ID" value="NZ_BAABFP010000005.1"/>
</dbReference>